<feature type="transmembrane region" description="Helical" evidence="5">
    <location>
        <begin position="142"/>
        <end position="164"/>
    </location>
</feature>
<keyword evidence="5" id="KW-1003">Cell membrane</keyword>
<evidence type="ECO:0000313" key="7">
    <source>
        <dbReference type="Proteomes" id="UP000033187"/>
    </source>
</evidence>
<feature type="transmembrane region" description="Helical" evidence="5">
    <location>
        <begin position="49"/>
        <end position="79"/>
    </location>
</feature>
<keyword evidence="2 5" id="KW-0812">Transmembrane</keyword>
<dbReference type="KEGG" id="fiy:BN1229_v1_2666"/>
<dbReference type="PANTHER" id="PTHR43701">
    <property type="entry name" value="MEMBRANE TRANSPORTER PROTEIN MJ0441-RELATED"/>
    <property type="match status" value="1"/>
</dbReference>
<evidence type="ECO:0000256" key="1">
    <source>
        <dbReference type="ARBA" id="ARBA00004141"/>
    </source>
</evidence>
<dbReference type="InterPro" id="IPR002781">
    <property type="entry name" value="TM_pro_TauE-like"/>
</dbReference>
<dbReference type="AlphaFoldDB" id="A0A0D6JGY3"/>
<feature type="transmembrane region" description="Helical" evidence="5">
    <location>
        <begin position="309"/>
        <end position="328"/>
    </location>
</feature>
<dbReference type="InterPro" id="IPR051598">
    <property type="entry name" value="TSUP/Inactive_protease-like"/>
</dbReference>
<dbReference type="GO" id="GO:0005886">
    <property type="term" value="C:plasma membrane"/>
    <property type="evidence" value="ECO:0007669"/>
    <property type="project" value="UniProtKB-SubCell"/>
</dbReference>
<dbReference type="Pfam" id="PF01925">
    <property type="entry name" value="TauE"/>
    <property type="match status" value="1"/>
</dbReference>
<feature type="transmembrane region" description="Helical" evidence="5">
    <location>
        <begin position="99"/>
        <end position="122"/>
    </location>
</feature>
<evidence type="ECO:0000313" key="6">
    <source>
        <dbReference type="EMBL" id="CPR20566.1"/>
    </source>
</evidence>
<accession>A0A0D6JGY3</accession>
<sequence length="331" mass="35755">MTSVPSAKTPQSVEAHVEFATRVYLGALVALFITLLLTNIGDIARFFEFIWIFGPIGVFGAIIASSTGTGGGVVFVPAFNTLSGASEMGAIPMELAIDPIKTIGISFLIQCFGMSVGASVWIRRFYGGGQTGPREKIDGHSFLFIIFTLLATTLPALLVTQFALFSNVDGRGLLVAFKWFSLALGVVLLIFTWAFKRVKPYRFHPERLDYYWLLGLGAIGGVITAFFSVGVGELVAVYLILRKFPTPSAIAIAVIISVVTVIFGVGYHIANNNIIWPIALTAIPGAMIGGFVARYFAIWLGPLWLKTFASLWIILSSAFLIVGPYLGLISK</sequence>
<comment type="similarity">
    <text evidence="5">Belongs to the 4-toluene sulfonate uptake permease (TSUP) (TC 2.A.102) family.</text>
</comment>
<evidence type="ECO:0000256" key="4">
    <source>
        <dbReference type="ARBA" id="ARBA00023136"/>
    </source>
</evidence>
<dbReference type="EMBL" id="LN829119">
    <property type="protein sequence ID" value="CPR20566.1"/>
    <property type="molecule type" value="Genomic_DNA"/>
</dbReference>
<name>A0A0D6JGY3_9HYPH</name>
<dbReference type="PANTHER" id="PTHR43701:SF2">
    <property type="entry name" value="MEMBRANE TRANSPORTER PROTEIN YJNA-RELATED"/>
    <property type="match status" value="1"/>
</dbReference>
<dbReference type="Proteomes" id="UP000033187">
    <property type="component" value="Chromosome 1"/>
</dbReference>
<evidence type="ECO:0000256" key="2">
    <source>
        <dbReference type="ARBA" id="ARBA00022692"/>
    </source>
</evidence>
<dbReference type="OrthoDB" id="7594505at2"/>
<reference evidence="7" key="1">
    <citation type="submission" date="2015-02" db="EMBL/GenBank/DDBJ databases">
        <authorList>
            <person name="Chooi Y.-H."/>
        </authorList>
    </citation>
    <scope>NUCLEOTIDE SEQUENCE [LARGE SCALE GENOMIC DNA]</scope>
    <source>
        <strain evidence="7">strain Y</strain>
    </source>
</reference>
<comment type="subcellular location">
    <subcellularLocation>
        <location evidence="5">Cell membrane</location>
        <topology evidence="5">Multi-pass membrane protein</topology>
    </subcellularLocation>
    <subcellularLocation>
        <location evidence="1">Membrane</location>
        <topology evidence="1">Multi-pass membrane protein</topology>
    </subcellularLocation>
</comment>
<organism evidence="6 7">
    <name type="scientific">Candidatus Filomicrobium marinum</name>
    <dbReference type="NCBI Taxonomy" id="1608628"/>
    <lineage>
        <taxon>Bacteria</taxon>
        <taxon>Pseudomonadati</taxon>
        <taxon>Pseudomonadota</taxon>
        <taxon>Alphaproteobacteria</taxon>
        <taxon>Hyphomicrobiales</taxon>
        <taxon>Hyphomicrobiaceae</taxon>
        <taxon>Filomicrobium</taxon>
    </lineage>
</organism>
<evidence type="ECO:0000256" key="5">
    <source>
        <dbReference type="RuleBase" id="RU363041"/>
    </source>
</evidence>
<feature type="transmembrane region" description="Helical" evidence="5">
    <location>
        <begin position="210"/>
        <end position="241"/>
    </location>
</feature>
<proteinExistence type="inferred from homology"/>
<feature type="transmembrane region" description="Helical" evidence="5">
    <location>
        <begin position="247"/>
        <end position="267"/>
    </location>
</feature>
<feature type="transmembrane region" description="Helical" evidence="5">
    <location>
        <begin position="19"/>
        <end position="37"/>
    </location>
</feature>
<feature type="transmembrane region" description="Helical" evidence="5">
    <location>
        <begin position="274"/>
        <end position="297"/>
    </location>
</feature>
<feature type="transmembrane region" description="Helical" evidence="5">
    <location>
        <begin position="176"/>
        <end position="198"/>
    </location>
</feature>
<dbReference type="RefSeq" id="WP_046479080.1">
    <property type="nucleotide sequence ID" value="NZ_LN829118.1"/>
</dbReference>
<protein>
    <recommendedName>
        <fullName evidence="5">Probable membrane transporter protein</fullName>
    </recommendedName>
</protein>
<keyword evidence="3 5" id="KW-1133">Transmembrane helix</keyword>
<keyword evidence="4 5" id="KW-0472">Membrane</keyword>
<gene>
    <name evidence="6" type="ORF">YBN1229_v1_2666</name>
</gene>
<dbReference type="KEGG" id="fil:BN1229_v1_3257"/>
<evidence type="ECO:0000256" key="3">
    <source>
        <dbReference type="ARBA" id="ARBA00022989"/>
    </source>
</evidence>
<keyword evidence="7" id="KW-1185">Reference proteome</keyword>